<dbReference type="EMBL" id="CM002874">
    <property type="protein sequence ID" value="KFK32879.1"/>
    <property type="molecule type" value="Genomic_DNA"/>
</dbReference>
<protein>
    <submittedName>
        <fullName evidence="1">Uncharacterized protein</fullName>
    </submittedName>
</protein>
<reference evidence="2" key="1">
    <citation type="journal article" date="2015" name="Nat. Plants">
        <title>Genome expansion of Arabis alpina linked with retrotransposition and reduced symmetric DNA methylation.</title>
        <authorList>
            <person name="Willing E.M."/>
            <person name="Rawat V."/>
            <person name="Mandakova T."/>
            <person name="Maumus F."/>
            <person name="James G.V."/>
            <person name="Nordstroem K.J."/>
            <person name="Becker C."/>
            <person name="Warthmann N."/>
            <person name="Chica C."/>
            <person name="Szarzynska B."/>
            <person name="Zytnicki M."/>
            <person name="Albani M.C."/>
            <person name="Kiefer C."/>
            <person name="Bergonzi S."/>
            <person name="Castaings L."/>
            <person name="Mateos J.L."/>
            <person name="Berns M.C."/>
            <person name="Bujdoso N."/>
            <person name="Piofczyk T."/>
            <person name="de Lorenzo L."/>
            <person name="Barrero-Sicilia C."/>
            <person name="Mateos I."/>
            <person name="Piednoel M."/>
            <person name="Hagmann J."/>
            <person name="Chen-Min-Tao R."/>
            <person name="Iglesias-Fernandez R."/>
            <person name="Schuster S.C."/>
            <person name="Alonso-Blanco C."/>
            <person name="Roudier F."/>
            <person name="Carbonero P."/>
            <person name="Paz-Ares J."/>
            <person name="Davis S.J."/>
            <person name="Pecinka A."/>
            <person name="Quesneville H."/>
            <person name="Colot V."/>
            <person name="Lysak M.A."/>
            <person name="Weigel D."/>
            <person name="Coupland G."/>
            <person name="Schneeberger K."/>
        </authorList>
    </citation>
    <scope>NUCLEOTIDE SEQUENCE [LARGE SCALE GENOMIC DNA]</scope>
    <source>
        <strain evidence="2">cv. Pajares</strain>
    </source>
</reference>
<dbReference type="Proteomes" id="UP000029120">
    <property type="component" value="Chromosome 6"/>
</dbReference>
<evidence type="ECO:0000313" key="2">
    <source>
        <dbReference type="Proteomes" id="UP000029120"/>
    </source>
</evidence>
<organism evidence="1 2">
    <name type="scientific">Arabis alpina</name>
    <name type="common">Alpine rock-cress</name>
    <dbReference type="NCBI Taxonomy" id="50452"/>
    <lineage>
        <taxon>Eukaryota</taxon>
        <taxon>Viridiplantae</taxon>
        <taxon>Streptophyta</taxon>
        <taxon>Embryophyta</taxon>
        <taxon>Tracheophyta</taxon>
        <taxon>Spermatophyta</taxon>
        <taxon>Magnoliopsida</taxon>
        <taxon>eudicotyledons</taxon>
        <taxon>Gunneridae</taxon>
        <taxon>Pentapetalae</taxon>
        <taxon>rosids</taxon>
        <taxon>malvids</taxon>
        <taxon>Brassicales</taxon>
        <taxon>Brassicaceae</taxon>
        <taxon>Arabideae</taxon>
        <taxon>Arabis</taxon>
    </lineage>
</organism>
<gene>
    <name evidence="1" type="ordered locus">AALP_Aa6g299200</name>
</gene>
<dbReference type="Gramene" id="KFK32879">
    <property type="protein sequence ID" value="KFK32879"/>
    <property type="gene ID" value="AALP_AA6G299200"/>
</dbReference>
<sequence length="48" mass="5621">MRRPARAVAVVVSATTIKRILHLVIHRRCFDFELDLWILSLGFFLLLI</sequence>
<dbReference type="AlphaFoldDB" id="A0A087GSM7"/>
<keyword evidence="2" id="KW-1185">Reference proteome</keyword>
<accession>A0A087GSM7</accession>
<name>A0A087GSM7_ARAAL</name>
<evidence type="ECO:0000313" key="1">
    <source>
        <dbReference type="EMBL" id="KFK32879.1"/>
    </source>
</evidence>
<proteinExistence type="predicted"/>